<proteinExistence type="predicted"/>
<dbReference type="Proteomes" id="UP000277457">
    <property type="component" value="Unassembled WGS sequence"/>
</dbReference>
<dbReference type="InterPro" id="IPR046074">
    <property type="entry name" value="DUF6092"/>
</dbReference>
<accession>A0A662D6E3</accession>
<protein>
    <submittedName>
        <fullName evidence="1">Uncharacterized protein</fullName>
    </submittedName>
</protein>
<comment type="caution">
    <text evidence="1">The sequence shown here is derived from an EMBL/GenBank/DDBJ whole genome shotgun (WGS) entry which is preliminary data.</text>
</comment>
<dbReference type="Pfam" id="PF19585">
    <property type="entry name" value="DUF6092"/>
    <property type="match status" value="1"/>
</dbReference>
<dbReference type="EMBL" id="QMPY01000023">
    <property type="protein sequence ID" value="RLE08465.1"/>
    <property type="molecule type" value="Genomic_DNA"/>
</dbReference>
<evidence type="ECO:0000313" key="2">
    <source>
        <dbReference type="Proteomes" id="UP000277457"/>
    </source>
</evidence>
<organism evidence="1 2">
    <name type="scientific">Aerophobetes bacterium</name>
    <dbReference type="NCBI Taxonomy" id="2030807"/>
    <lineage>
        <taxon>Bacteria</taxon>
        <taxon>Candidatus Aerophobota</taxon>
    </lineage>
</organism>
<sequence>LYGPFRLIDGASKLIEILEGEGLADEFLLKVRKKIEDKKYSVMSSKNEFIKFLDDLTLDFADELKREK</sequence>
<reference evidence="1 2" key="1">
    <citation type="submission" date="2018-06" db="EMBL/GenBank/DDBJ databases">
        <title>Extensive metabolic versatility and redundancy in microbially diverse, dynamic hydrothermal sediments.</title>
        <authorList>
            <person name="Dombrowski N."/>
            <person name="Teske A."/>
            <person name="Baker B.J."/>
        </authorList>
    </citation>
    <scope>NUCLEOTIDE SEQUENCE [LARGE SCALE GENOMIC DNA]</scope>
    <source>
        <strain evidence="1">B7_G13</strain>
    </source>
</reference>
<dbReference type="AlphaFoldDB" id="A0A662D6E3"/>
<name>A0A662D6E3_UNCAE</name>
<evidence type="ECO:0000313" key="1">
    <source>
        <dbReference type="EMBL" id="RLE08465.1"/>
    </source>
</evidence>
<feature type="non-terminal residue" evidence="1">
    <location>
        <position position="1"/>
    </location>
</feature>
<gene>
    <name evidence="1" type="ORF">DRZ78_01010</name>
</gene>